<keyword evidence="9" id="KW-1185">Reference proteome</keyword>
<dbReference type="KEGG" id="tet:TTHERM_01077000"/>
<dbReference type="OrthoDB" id="6096490at2759"/>
<feature type="compositionally biased region" description="Basic and acidic residues" evidence="5">
    <location>
        <begin position="183"/>
        <end position="195"/>
    </location>
</feature>
<dbReference type="InParanoid" id="Q22C39"/>
<dbReference type="EMBL" id="GG662686">
    <property type="protein sequence ID" value="EAR82873.1"/>
    <property type="molecule type" value="Genomic_DNA"/>
</dbReference>
<keyword evidence="7" id="KW-0732">Signal</keyword>
<feature type="transmembrane region" description="Helical" evidence="6">
    <location>
        <begin position="465"/>
        <end position="485"/>
    </location>
</feature>
<dbReference type="PANTHER" id="PTHR16950">
    <property type="entry name" value="ZINC TRANSPORTER SLC39A7 HISTIDINE-RICH MEMBRANE PROTEIN KE4"/>
    <property type="match status" value="1"/>
</dbReference>
<feature type="compositionally biased region" description="Basic and acidic residues" evidence="5">
    <location>
        <begin position="259"/>
        <end position="279"/>
    </location>
</feature>
<feature type="transmembrane region" description="Helical" evidence="6">
    <location>
        <begin position="54"/>
        <end position="78"/>
    </location>
</feature>
<proteinExistence type="predicted"/>
<dbReference type="Pfam" id="PF02535">
    <property type="entry name" value="Zip"/>
    <property type="match status" value="1"/>
</dbReference>
<evidence type="ECO:0000313" key="9">
    <source>
        <dbReference type="Proteomes" id="UP000009168"/>
    </source>
</evidence>
<feature type="compositionally biased region" description="Basic and acidic residues" evidence="5">
    <location>
        <begin position="360"/>
        <end position="372"/>
    </location>
</feature>
<feature type="compositionally biased region" description="Basic and acidic residues" evidence="5">
    <location>
        <begin position="226"/>
        <end position="251"/>
    </location>
</feature>
<evidence type="ECO:0000256" key="4">
    <source>
        <dbReference type="ARBA" id="ARBA00023136"/>
    </source>
</evidence>
<dbReference type="GO" id="GO:0016020">
    <property type="term" value="C:membrane"/>
    <property type="evidence" value="ECO:0007669"/>
    <property type="project" value="UniProtKB-SubCell"/>
</dbReference>
<dbReference type="HOGENOM" id="CLU_502064_0_0_1"/>
<evidence type="ECO:0000256" key="1">
    <source>
        <dbReference type="ARBA" id="ARBA00004141"/>
    </source>
</evidence>
<keyword evidence="4 6" id="KW-0472">Membrane</keyword>
<evidence type="ECO:0000256" key="5">
    <source>
        <dbReference type="SAM" id="MobiDB-lite"/>
    </source>
</evidence>
<dbReference type="eggNOG" id="KOG2693">
    <property type="taxonomic scope" value="Eukaryota"/>
</dbReference>
<dbReference type="RefSeq" id="XP_001030536.1">
    <property type="nucleotide sequence ID" value="XM_001030536.1"/>
</dbReference>
<feature type="chain" id="PRO_5004200934" evidence="7">
    <location>
        <begin position="19"/>
        <end position="543"/>
    </location>
</feature>
<sequence>MNKKLIIALGIIVVVVLAHGSSHSTQHSESEHPYFKQLKNYMQKNVTSKYGQVALSIFIVSFPSIPVFLSLSFLGRVLKKKGDKNNFSSSFLTLLLAFACGTLLGDVMLHILPYLFSQSHSHSHDHHHVEHSHSHLIDNHVHHHDHHLEGVNQKPSGCPFANLFGSGQANAKIPQDAAHAHLHAHDHSLHQEKDLTQNQQQQNQQNNHDHDHNHEEKSSNTQAENQHPHDHEHEHDHGHDHEHAHDHDHNHGHSQGGHKCNDPNHHHHDHDHETPHQEVHIQSQVLKEGGQQILNNQHDHSHDHEHDHGHGHSHSVEEMKVPLMIVGGIIIFIILDYIFMKIHNTSSNKDKKVEQVEEIKKNKKLGEKSKNEDCDEDSDGHDHSHHHHHSHGDGDEHSAVPFLIGDFLHNFTDGLAIGAAYTVSFQMGITSTFVIMIHELPHEIGDFAHLIKKNYSLTKILQTQFLTSLGALIGGFIGLFTGEIYKKELLSLTAGGFLYMCCSQVIPEIQADLRKDHSFKNLISIIISISIGIALMVYVAMLE</sequence>
<feature type="compositionally biased region" description="Low complexity" evidence="5">
    <location>
        <begin position="197"/>
        <end position="206"/>
    </location>
</feature>
<evidence type="ECO:0000256" key="3">
    <source>
        <dbReference type="ARBA" id="ARBA00022989"/>
    </source>
</evidence>
<feature type="compositionally biased region" description="Basic and acidic residues" evidence="5">
    <location>
        <begin position="297"/>
        <end position="315"/>
    </location>
</feature>
<dbReference type="Proteomes" id="UP000009168">
    <property type="component" value="Unassembled WGS sequence"/>
</dbReference>
<keyword evidence="2 6" id="KW-0812">Transmembrane</keyword>
<organism evidence="8 9">
    <name type="scientific">Tetrahymena thermophila (strain SB210)</name>
    <dbReference type="NCBI Taxonomy" id="312017"/>
    <lineage>
        <taxon>Eukaryota</taxon>
        <taxon>Sar</taxon>
        <taxon>Alveolata</taxon>
        <taxon>Ciliophora</taxon>
        <taxon>Intramacronucleata</taxon>
        <taxon>Oligohymenophorea</taxon>
        <taxon>Hymenostomatida</taxon>
        <taxon>Tetrahymenina</taxon>
        <taxon>Tetrahymenidae</taxon>
        <taxon>Tetrahymena</taxon>
    </lineage>
</organism>
<dbReference type="STRING" id="312017.Q22C39"/>
<feature type="region of interest" description="Disordered" evidence="5">
    <location>
        <begin position="360"/>
        <end position="394"/>
    </location>
</feature>
<dbReference type="GO" id="GO:0006882">
    <property type="term" value="P:intracellular zinc ion homeostasis"/>
    <property type="evidence" value="ECO:0007669"/>
    <property type="project" value="TreeGrafter"/>
</dbReference>
<keyword evidence="3 6" id="KW-1133">Transmembrane helix</keyword>
<dbReference type="PANTHER" id="PTHR16950:SF16">
    <property type="entry name" value="ZINC TRANSPORTER ZIP13"/>
    <property type="match status" value="1"/>
</dbReference>
<dbReference type="GeneID" id="7822850"/>
<dbReference type="GO" id="GO:0005385">
    <property type="term" value="F:zinc ion transmembrane transporter activity"/>
    <property type="evidence" value="ECO:0007669"/>
    <property type="project" value="TreeGrafter"/>
</dbReference>
<feature type="region of interest" description="Disordered" evidence="5">
    <location>
        <begin position="296"/>
        <end position="315"/>
    </location>
</feature>
<feature type="transmembrane region" description="Helical" evidence="6">
    <location>
        <begin position="321"/>
        <end position="339"/>
    </location>
</feature>
<feature type="transmembrane region" description="Helical" evidence="6">
    <location>
        <begin position="90"/>
        <end position="116"/>
    </location>
</feature>
<gene>
    <name evidence="8" type="ORF">TTHERM_01077000</name>
</gene>
<feature type="region of interest" description="Disordered" evidence="5">
    <location>
        <begin position="180"/>
        <end position="281"/>
    </location>
</feature>
<feature type="signal peptide" evidence="7">
    <location>
        <begin position="1"/>
        <end position="18"/>
    </location>
</feature>
<evidence type="ECO:0000256" key="7">
    <source>
        <dbReference type="SAM" id="SignalP"/>
    </source>
</evidence>
<evidence type="ECO:0000256" key="2">
    <source>
        <dbReference type="ARBA" id="ARBA00022692"/>
    </source>
</evidence>
<protein>
    <submittedName>
        <fullName evidence="8">Metal cation transporter, ZIP family protein</fullName>
    </submittedName>
</protein>
<evidence type="ECO:0000256" key="6">
    <source>
        <dbReference type="SAM" id="Phobius"/>
    </source>
</evidence>
<feature type="compositionally biased region" description="Basic and acidic residues" evidence="5">
    <location>
        <begin position="207"/>
        <end position="218"/>
    </location>
</feature>
<accession>Q22C39</accession>
<feature type="transmembrane region" description="Helical" evidence="6">
    <location>
        <begin position="521"/>
        <end position="541"/>
    </location>
</feature>
<dbReference type="InterPro" id="IPR003689">
    <property type="entry name" value="ZIP"/>
</dbReference>
<dbReference type="AlphaFoldDB" id="Q22C39"/>
<reference evidence="9" key="1">
    <citation type="journal article" date="2006" name="PLoS Biol.">
        <title>Macronuclear genome sequence of the ciliate Tetrahymena thermophila, a model eukaryote.</title>
        <authorList>
            <person name="Eisen J.A."/>
            <person name="Coyne R.S."/>
            <person name="Wu M."/>
            <person name="Wu D."/>
            <person name="Thiagarajan M."/>
            <person name="Wortman J.R."/>
            <person name="Badger J.H."/>
            <person name="Ren Q."/>
            <person name="Amedeo P."/>
            <person name="Jones K.M."/>
            <person name="Tallon L.J."/>
            <person name="Delcher A.L."/>
            <person name="Salzberg S.L."/>
            <person name="Silva J.C."/>
            <person name="Haas B.J."/>
            <person name="Majoros W.H."/>
            <person name="Farzad M."/>
            <person name="Carlton J.M."/>
            <person name="Smith R.K. Jr."/>
            <person name="Garg J."/>
            <person name="Pearlman R.E."/>
            <person name="Karrer K.M."/>
            <person name="Sun L."/>
            <person name="Manning G."/>
            <person name="Elde N.C."/>
            <person name="Turkewitz A.P."/>
            <person name="Asai D.J."/>
            <person name="Wilkes D.E."/>
            <person name="Wang Y."/>
            <person name="Cai H."/>
            <person name="Collins K."/>
            <person name="Stewart B.A."/>
            <person name="Lee S.R."/>
            <person name="Wilamowska K."/>
            <person name="Weinberg Z."/>
            <person name="Ruzzo W.L."/>
            <person name="Wloga D."/>
            <person name="Gaertig J."/>
            <person name="Frankel J."/>
            <person name="Tsao C.-C."/>
            <person name="Gorovsky M.A."/>
            <person name="Keeling P.J."/>
            <person name="Waller R.F."/>
            <person name="Patron N.J."/>
            <person name="Cherry J.M."/>
            <person name="Stover N.A."/>
            <person name="Krieger C.J."/>
            <person name="del Toro C."/>
            <person name="Ryder H.F."/>
            <person name="Williamson S.C."/>
            <person name="Barbeau R.A."/>
            <person name="Hamilton E.P."/>
            <person name="Orias E."/>
        </authorList>
    </citation>
    <scope>NUCLEOTIDE SEQUENCE [LARGE SCALE GENOMIC DNA]</scope>
    <source>
        <strain evidence="9">SB210</strain>
    </source>
</reference>
<evidence type="ECO:0000313" key="8">
    <source>
        <dbReference type="EMBL" id="EAR82873.1"/>
    </source>
</evidence>
<comment type="subcellular location">
    <subcellularLocation>
        <location evidence="1">Membrane</location>
        <topology evidence="1">Multi-pass membrane protein</topology>
    </subcellularLocation>
</comment>
<name>Q22C39_TETTS</name>
<feature type="transmembrane region" description="Helical" evidence="6">
    <location>
        <begin position="491"/>
        <end position="509"/>
    </location>
</feature>